<dbReference type="GeneTree" id="ENSGT00940000158189"/>
<dbReference type="SUPFAM" id="SSF50985">
    <property type="entry name" value="RCC1/BLIP-II"/>
    <property type="match status" value="1"/>
</dbReference>
<dbReference type="InterPro" id="IPR009091">
    <property type="entry name" value="RCC1/BLIP-II"/>
</dbReference>
<dbReference type="PROSITE" id="PS50012">
    <property type="entry name" value="RCC1_3"/>
    <property type="match status" value="1"/>
</dbReference>
<evidence type="ECO:0000313" key="4">
    <source>
        <dbReference type="Proteomes" id="UP000265000"/>
    </source>
</evidence>
<dbReference type="PROSITE" id="PS00626">
    <property type="entry name" value="RCC1_2"/>
    <property type="match status" value="1"/>
</dbReference>
<evidence type="ECO:0000256" key="2">
    <source>
        <dbReference type="SAM" id="MobiDB-lite"/>
    </source>
</evidence>
<dbReference type="PANTHER" id="PTHR45982:SF1">
    <property type="entry name" value="REGULATOR OF CHROMOSOME CONDENSATION"/>
    <property type="match status" value="1"/>
</dbReference>
<dbReference type="PANTHER" id="PTHR45982">
    <property type="entry name" value="REGULATOR OF CHROMOSOME CONDENSATION"/>
    <property type="match status" value="1"/>
</dbReference>
<dbReference type="STRING" id="8078.ENSFHEP00000016236"/>
<name>A0A3Q2PRZ0_FUNHE</name>
<organism evidence="3 4">
    <name type="scientific">Fundulus heteroclitus</name>
    <name type="common">Killifish</name>
    <name type="synonym">Mummichog</name>
    <dbReference type="NCBI Taxonomy" id="8078"/>
    <lineage>
        <taxon>Eukaryota</taxon>
        <taxon>Metazoa</taxon>
        <taxon>Chordata</taxon>
        <taxon>Craniata</taxon>
        <taxon>Vertebrata</taxon>
        <taxon>Euteleostomi</taxon>
        <taxon>Actinopterygii</taxon>
        <taxon>Neopterygii</taxon>
        <taxon>Teleostei</taxon>
        <taxon>Neoteleostei</taxon>
        <taxon>Acanthomorphata</taxon>
        <taxon>Ovalentaria</taxon>
        <taxon>Atherinomorphae</taxon>
        <taxon>Cyprinodontiformes</taxon>
        <taxon>Fundulidae</taxon>
        <taxon>Fundulus</taxon>
    </lineage>
</organism>
<proteinExistence type="predicted"/>
<dbReference type="Proteomes" id="UP000265000">
    <property type="component" value="Unplaced"/>
</dbReference>
<protein>
    <submittedName>
        <fullName evidence="3">Uncharacterized protein</fullName>
    </submittedName>
</protein>
<dbReference type="Pfam" id="PF13540">
    <property type="entry name" value="RCC1_2"/>
    <property type="match status" value="1"/>
</dbReference>
<accession>A0A3Q2PRZ0</accession>
<sequence length="96" mass="9899">MLCWGNARDGQLGIGAERNPAFEPRNCRVFSGRGLKEAACGGQHTLFLLHDGSVYACGANSCGQLGHGRDGSSPGKPRGGRFGPAASAPAEMLPCL</sequence>
<dbReference type="InterPro" id="IPR000408">
    <property type="entry name" value="Reg_chr_condens"/>
</dbReference>
<evidence type="ECO:0000256" key="1">
    <source>
        <dbReference type="PROSITE-ProRule" id="PRU00235"/>
    </source>
</evidence>
<dbReference type="AlphaFoldDB" id="A0A3Q2PRZ0"/>
<reference evidence="3" key="1">
    <citation type="submission" date="2025-08" db="UniProtKB">
        <authorList>
            <consortium name="Ensembl"/>
        </authorList>
    </citation>
    <scope>IDENTIFICATION</scope>
</reference>
<reference evidence="3" key="2">
    <citation type="submission" date="2025-09" db="UniProtKB">
        <authorList>
            <consortium name="Ensembl"/>
        </authorList>
    </citation>
    <scope>IDENTIFICATION</scope>
</reference>
<keyword evidence="4" id="KW-1185">Reference proteome</keyword>
<dbReference type="Ensembl" id="ENSFHET00000024556.1">
    <property type="protein sequence ID" value="ENSFHEP00000016236.1"/>
    <property type="gene ID" value="ENSFHEG00000017886.1"/>
</dbReference>
<dbReference type="Gene3D" id="2.130.10.30">
    <property type="entry name" value="Regulator of chromosome condensation 1/beta-lactamase-inhibitor protein II"/>
    <property type="match status" value="1"/>
</dbReference>
<feature type="region of interest" description="Disordered" evidence="2">
    <location>
        <begin position="65"/>
        <end position="96"/>
    </location>
</feature>
<feature type="repeat" description="RCC1" evidence="1">
    <location>
        <begin position="1"/>
        <end position="51"/>
    </location>
</feature>
<dbReference type="InterPro" id="IPR051553">
    <property type="entry name" value="Ran_GTPase-activating"/>
</dbReference>
<evidence type="ECO:0000313" key="3">
    <source>
        <dbReference type="Ensembl" id="ENSFHEP00000016236.1"/>
    </source>
</evidence>